<proteinExistence type="inferred from homology"/>
<dbReference type="InterPro" id="IPR004307">
    <property type="entry name" value="TspO_MBR"/>
</dbReference>
<sequence>MTTLASRAQLRASFIRWALFCVPAIVLLGFLSGQLAGTGEGDPWFAALAKPDFYPDASLFPIVWGILYVMMGLAFALVCSAWGAKGRGIAIAAFVVQFALNLAWTPLFFGQHEITYALIVIVAMAVMILITMILFLRVRKIAALLLVPYLAWVCFAAYLNYEIRELNPQADGADTTGAIQRIDL</sequence>
<dbReference type="EMBL" id="JAHWXP010000005">
    <property type="protein sequence ID" value="MBY8338330.1"/>
    <property type="molecule type" value="Genomic_DNA"/>
</dbReference>
<comment type="caution">
    <text evidence="7">The sequence shown here is derived from an EMBL/GenBank/DDBJ whole genome shotgun (WGS) entry which is preliminary data.</text>
</comment>
<feature type="transmembrane region" description="Helical" evidence="6">
    <location>
        <begin position="143"/>
        <end position="161"/>
    </location>
</feature>
<evidence type="ECO:0000256" key="6">
    <source>
        <dbReference type="SAM" id="Phobius"/>
    </source>
</evidence>
<dbReference type="Gene3D" id="1.20.1260.100">
    <property type="entry name" value="TspO/MBR protein"/>
    <property type="match status" value="1"/>
</dbReference>
<reference evidence="7 8" key="1">
    <citation type="submission" date="2021-07" db="EMBL/GenBank/DDBJ databases">
        <title>Alteriqipengyuania abyssalis NZ-12B nov, sp.nov isolated from deep sea sponge in pacific ocean.</title>
        <authorList>
            <person name="Tareen S."/>
            <person name="Wink J."/>
        </authorList>
    </citation>
    <scope>NUCLEOTIDE SEQUENCE [LARGE SCALE GENOMIC DNA]</scope>
    <source>
        <strain evidence="7 8">NZ-12B</strain>
    </source>
</reference>
<evidence type="ECO:0000313" key="8">
    <source>
        <dbReference type="Proteomes" id="UP000759298"/>
    </source>
</evidence>
<comment type="similarity">
    <text evidence="2">Belongs to the TspO/BZRP family.</text>
</comment>
<keyword evidence="3 6" id="KW-0812">Transmembrane</keyword>
<keyword evidence="5 6" id="KW-0472">Membrane</keyword>
<dbReference type="PIRSF" id="PIRSF005859">
    <property type="entry name" value="PBR"/>
    <property type="match status" value="1"/>
</dbReference>
<feature type="transmembrane region" description="Helical" evidence="6">
    <location>
        <begin position="57"/>
        <end position="82"/>
    </location>
</feature>
<feature type="transmembrane region" description="Helical" evidence="6">
    <location>
        <begin position="14"/>
        <end position="37"/>
    </location>
</feature>
<gene>
    <name evidence="7" type="ORF">KYN89_14875</name>
</gene>
<dbReference type="Pfam" id="PF03073">
    <property type="entry name" value="TspO_MBR"/>
    <property type="match status" value="1"/>
</dbReference>
<dbReference type="PANTHER" id="PTHR10057">
    <property type="entry name" value="PERIPHERAL-TYPE BENZODIAZEPINE RECEPTOR"/>
    <property type="match status" value="1"/>
</dbReference>
<dbReference type="CDD" id="cd15904">
    <property type="entry name" value="TSPO_MBR"/>
    <property type="match status" value="1"/>
</dbReference>
<dbReference type="PANTHER" id="PTHR10057:SF0">
    <property type="entry name" value="TRANSLOCATOR PROTEIN"/>
    <property type="match status" value="1"/>
</dbReference>
<name>A0ABS7PGX7_9SPHN</name>
<evidence type="ECO:0000256" key="5">
    <source>
        <dbReference type="ARBA" id="ARBA00023136"/>
    </source>
</evidence>
<evidence type="ECO:0000256" key="3">
    <source>
        <dbReference type="ARBA" id="ARBA00022692"/>
    </source>
</evidence>
<evidence type="ECO:0000256" key="4">
    <source>
        <dbReference type="ARBA" id="ARBA00022989"/>
    </source>
</evidence>
<keyword evidence="4 6" id="KW-1133">Transmembrane helix</keyword>
<feature type="transmembrane region" description="Helical" evidence="6">
    <location>
        <begin position="115"/>
        <end position="136"/>
    </location>
</feature>
<organism evidence="7 8">
    <name type="scientific">Alteriqipengyuania abyssalis</name>
    <dbReference type="NCBI Taxonomy" id="2860200"/>
    <lineage>
        <taxon>Bacteria</taxon>
        <taxon>Pseudomonadati</taxon>
        <taxon>Pseudomonadota</taxon>
        <taxon>Alphaproteobacteria</taxon>
        <taxon>Sphingomonadales</taxon>
        <taxon>Erythrobacteraceae</taxon>
        <taxon>Alteriqipengyuania</taxon>
    </lineage>
</organism>
<keyword evidence="8" id="KW-1185">Reference proteome</keyword>
<dbReference type="Proteomes" id="UP000759298">
    <property type="component" value="Unassembled WGS sequence"/>
</dbReference>
<protein>
    <submittedName>
        <fullName evidence="7">Tryptophan-rich sensory protein</fullName>
    </submittedName>
</protein>
<evidence type="ECO:0000256" key="2">
    <source>
        <dbReference type="ARBA" id="ARBA00007524"/>
    </source>
</evidence>
<evidence type="ECO:0000313" key="7">
    <source>
        <dbReference type="EMBL" id="MBY8338330.1"/>
    </source>
</evidence>
<accession>A0ABS7PGX7</accession>
<evidence type="ECO:0000256" key="1">
    <source>
        <dbReference type="ARBA" id="ARBA00004141"/>
    </source>
</evidence>
<comment type="subcellular location">
    <subcellularLocation>
        <location evidence="1">Membrane</location>
        <topology evidence="1">Multi-pass membrane protein</topology>
    </subcellularLocation>
</comment>
<dbReference type="RefSeq" id="WP_222825822.1">
    <property type="nucleotide sequence ID" value="NZ_JAHWXP010000005.1"/>
</dbReference>
<dbReference type="InterPro" id="IPR038330">
    <property type="entry name" value="TspO/MBR-related_sf"/>
</dbReference>
<feature type="transmembrane region" description="Helical" evidence="6">
    <location>
        <begin position="89"/>
        <end position="109"/>
    </location>
</feature>